<dbReference type="Proteomes" id="UP000491181">
    <property type="component" value="Unassembled WGS sequence"/>
</dbReference>
<feature type="domain" description="NAD-dependent epimerase/dehydratase" evidence="1">
    <location>
        <begin position="1"/>
        <end position="35"/>
    </location>
</feature>
<dbReference type="EMBL" id="BLLS01000047">
    <property type="protein sequence ID" value="GFH86554.1"/>
    <property type="molecule type" value="Genomic_DNA"/>
</dbReference>
<evidence type="ECO:0000313" key="2">
    <source>
        <dbReference type="EMBL" id="GFH86554.1"/>
    </source>
</evidence>
<comment type="caution">
    <text evidence="2">The sequence shown here is derived from an EMBL/GenBank/DDBJ whole genome shotgun (WGS) entry which is preliminary data.</text>
</comment>
<dbReference type="InterPro" id="IPR036291">
    <property type="entry name" value="NAD(P)-bd_dom_sf"/>
</dbReference>
<protein>
    <recommendedName>
        <fullName evidence="1">NAD-dependent epimerase/dehydratase domain-containing protein</fullName>
    </recommendedName>
</protein>
<sequence>MTGATGYIGKHLSNYLTEKGGHRIILTWLLRNKSSNILSSVKWRKPTTRGQQSLFLKQSFEPST</sequence>
<dbReference type="Pfam" id="PF01370">
    <property type="entry name" value="Epimerase"/>
    <property type="match status" value="1"/>
</dbReference>
<organism evidence="2 3">
    <name type="scientific">Bacteroides acidifaciens</name>
    <dbReference type="NCBI Taxonomy" id="85831"/>
    <lineage>
        <taxon>Bacteria</taxon>
        <taxon>Pseudomonadati</taxon>
        <taxon>Bacteroidota</taxon>
        <taxon>Bacteroidia</taxon>
        <taxon>Bacteroidales</taxon>
        <taxon>Bacteroidaceae</taxon>
        <taxon>Bacteroides</taxon>
    </lineage>
</organism>
<dbReference type="Gene3D" id="3.40.50.720">
    <property type="entry name" value="NAD(P)-binding Rossmann-like Domain"/>
    <property type="match status" value="1"/>
</dbReference>
<dbReference type="SUPFAM" id="SSF51735">
    <property type="entry name" value="NAD(P)-binding Rossmann-fold domains"/>
    <property type="match status" value="1"/>
</dbReference>
<proteinExistence type="predicted"/>
<reference evidence="2 3" key="1">
    <citation type="journal article" date="2020" name="Microbiome">
        <title>Single-cell genomics of uncultured bacteria reveals dietary fiber responders in the mouse gut microbiota.</title>
        <authorList>
            <person name="Chijiiwa R."/>
            <person name="Hosokawa M."/>
            <person name="Kogawa M."/>
            <person name="Nishikawa Y."/>
            <person name="Ide K."/>
            <person name="Sakanashi C."/>
            <person name="Takahashi K."/>
            <person name="Takeyama H."/>
        </authorList>
    </citation>
    <scope>NUCLEOTIDE SEQUENCE [LARGE SCALE GENOMIC DNA]</scope>
    <source>
        <strain evidence="2">IMSAGC_001</strain>
    </source>
</reference>
<dbReference type="InterPro" id="IPR001509">
    <property type="entry name" value="Epimerase_deHydtase"/>
</dbReference>
<accession>A0A7J0A2G1</accession>
<dbReference type="AlphaFoldDB" id="A0A7J0A2G1"/>
<name>A0A7J0A2G1_9BACE</name>
<evidence type="ECO:0000259" key="1">
    <source>
        <dbReference type="Pfam" id="PF01370"/>
    </source>
</evidence>
<evidence type="ECO:0000313" key="3">
    <source>
        <dbReference type="Proteomes" id="UP000491181"/>
    </source>
</evidence>
<gene>
    <name evidence="2" type="ORF">IMSAGC001_01963</name>
</gene>